<keyword evidence="3" id="KW-1185">Reference proteome</keyword>
<dbReference type="EMBL" id="KZ998301">
    <property type="protein sequence ID" value="RKO86317.1"/>
    <property type="molecule type" value="Genomic_DNA"/>
</dbReference>
<feature type="compositionally biased region" description="Low complexity" evidence="1">
    <location>
        <begin position="58"/>
        <end position="77"/>
    </location>
</feature>
<protein>
    <submittedName>
        <fullName evidence="2">Uncharacterized protein</fullName>
    </submittedName>
</protein>
<evidence type="ECO:0000313" key="3">
    <source>
        <dbReference type="Proteomes" id="UP000269721"/>
    </source>
</evidence>
<reference evidence="3" key="1">
    <citation type="journal article" date="2018" name="Nat. Microbiol.">
        <title>Leveraging single-cell genomics to expand the fungal tree of life.</title>
        <authorList>
            <person name="Ahrendt S.R."/>
            <person name="Quandt C.A."/>
            <person name="Ciobanu D."/>
            <person name="Clum A."/>
            <person name="Salamov A."/>
            <person name="Andreopoulos B."/>
            <person name="Cheng J.F."/>
            <person name="Woyke T."/>
            <person name="Pelin A."/>
            <person name="Henrissat B."/>
            <person name="Reynolds N.K."/>
            <person name="Benny G.L."/>
            <person name="Smith M.E."/>
            <person name="James T.Y."/>
            <person name="Grigoriev I.V."/>
        </authorList>
    </citation>
    <scope>NUCLEOTIDE SEQUENCE [LARGE SCALE GENOMIC DNA]</scope>
</reference>
<gene>
    <name evidence="2" type="ORF">BDK51DRAFT_51616</name>
</gene>
<proteinExistence type="predicted"/>
<sequence length="247" mass="25738">MQCLAAGSGGVQPFNGLLNAPKPIPKYEPLLTHRGAGRRLQPAPPANTPRSSAPAPVRTSPPTTPALLTPTRLRTMPVDTMPARTMPIDHPTSPRLAPTPSTSARTVRGHARSPAPPPFASHSRRATPFNSDNDGGIQAMQRSSPSPSSLYSGGGGEGAGRVNIVGQLTLHGPELPGVADLGRSLFISGVVVEGSRLVVVRGGYPMAELAAPLRPSRRWISVGSLRCQRHSTNDESGGRQTAKGVSA</sequence>
<evidence type="ECO:0000313" key="2">
    <source>
        <dbReference type="EMBL" id="RKO86317.1"/>
    </source>
</evidence>
<organism evidence="2 3">
    <name type="scientific">Blyttiomyces helicus</name>
    <dbReference type="NCBI Taxonomy" id="388810"/>
    <lineage>
        <taxon>Eukaryota</taxon>
        <taxon>Fungi</taxon>
        <taxon>Fungi incertae sedis</taxon>
        <taxon>Chytridiomycota</taxon>
        <taxon>Chytridiomycota incertae sedis</taxon>
        <taxon>Chytridiomycetes</taxon>
        <taxon>Chytridiomycetes incertae sedis</taxon>
        <taxon>Blyttiomyces</taxon>
    </lineage>
</organism>
<feature type="region of interest" description="Disordered" evidence="1">
    <location>
        <begin position="1"/>
        <end position="156"/>
    </location>
</feature>
<name>A0A4V1IQE9_9FUNG</name>
<dbReference type="Proteomes" id="UP000269721">
    <property type="component" value="Unassembled WGS sequence"/>
</dbReference>
<accession>A0A4V1IQE9</accession>
<dbReference type="AlphaFoldDB" id="A0A4V1IQE9"/>
<evidence type="ECO:0000256" key="1">
    <source>
        <dbReference type="SAM" id="MobiDB-lite"/>
    </source>
</evidence>